<sequence>MLFKSAPVHLENDQIIPRAIATHQNGVVQLNLQAQFVQSNSSDRFNPSRNQLLQRQLPTVAAQVLSMRPQPSPIQEPIVPHIGKINKNLCSIIYYFYNLSFTLTGRSGKGSCSAPAVLGDDMDDDSPCLLYVLDGTGTMLVACGIMFKVVTVVHGMELSKDEVKVSVDDIIISDALVPLSTDEIFTVA</sequence>
<dbReference type="Pfam" id="PF26133">
    <property type="entry name" value="DUF8039"/>
    <property type="match status" value="1"/>
</dbReference>
<evidence type="ECO:0000259" key="1">
    <source>
        <dbReference type="Pfam" id="PF26133"/>
    </source>
</evidence>
<dbReference type="Proteomes" id="UP000053144">
    <property type="component" value="Chromosome 9"/>
</dbReference>
<feature type="domain" description="DUF8039" evidence="1">
    <location>
        <begin position="120"/>
        <end position="187"/>
    </location>
</feature>
<evidence type="ECO:0000313" key="3">
    <source>
        <dbReference type="Proteomes" id="UP000053144"/>
    </source>
</evidence>
<name>A0A0L9VC77_PHAAN</name>
<dbReference type="EMBL" id="CM003379">
    <property type="protein sequence ID" value="KOM52608.1"/>
    <property type="molecule type" value="Genomic_DNA"/>
</dbReference>
<proteinExistence type="predicted"/>
<evidence type="ECO:0000313" key="2">
    <source>
        <dbReference type="EMBL" id="KOM52608.1"/>
    </source>
</evidence>
<reference evidence="3" key="1">
    <citation type="journal article" date="2015" name="Proc. Natl. Acad. Sci. U.S.A.">
        <title>Genome sequencing of adzuki bean (Vigna angularis) provides insight into high starch and low fat accumulation and domestication.</title>
        <authorList>
            <person name="Yang K."/>
            <person name="Tian Z."/>
            <person name="Chen C."/>
            <person name="Luo L."/>
            <person name="Zhao B."/>
            <person name="Wang Z."/>
            <person name="Yu L."/>
            <person name="Li Y."/>
            <person name="Sun Y."/>
            <person name="Li W."/>
            <person name="Chen Y."/>
            <person name="Li Y."/>
            <person name="Zhang Y."/>
            <person name="Ai D."/>
            <person name="Zhao J."/>
            <person name="Shang C."/>
            <person name="Ma Y."/>
            <person name="Wu B."/>
            <person name="Wang M."/>
            <person name="Gao L."/>
            <person name="Sun D."/>
            <person name="Zhang P."/>
            <person name="Guo F."/>
            <person name="Wang W."/>
            <person name="Li Y."/>
            <person name="Wang J."/>
            <person name="Varshney R.K."/>
            <person name="Wang J."/>
            <person name="Ling H.Q."/>
            <person name="Wan P."/>
        </authorList>
    </citation>
    <scope>NUCLEOTIDE SEQUENCE</scope>
    <source>
        <strain evidence="3">cv. Jingnong 6</strain>
    </source>
</reference>
<organism evidence="2 3">
    <name type="scientific">Phaseolus angularis</name>
    <name type="common">Azuki bean</name>
    <name type="synonym">Vigna angularis</name>
    <dbReference type="NCBI Taxonomy" id="3914"/>
    <lineage>
        <taxon>Eukaryota</taxon>
        <taxon>Viridiplantae</taxon>
        <taxon>Streptophyta</taxon>
        <taxon>Embryophyta</taxon>
        <taxon>Tracheophyta</taxon>
        <taxon>Spermatophyta</taxon>
        <taxon>Magnoliopsida</taxon>
        <taxon>eudicotyledons</taxon>
        <taxon>Gunneridae</taxon>
        <taxon>Pentapetalae</taxon>
        <taxon>rosids</taxon>
        <taxon>fabids</taxon>
        <taxon>Fabales</taxon>
        <taxon>Fabaceae</taxon>
        <taxon>Papilionoideae</taxon>
        <taxon>50 kb inversion clade</taxon>
        <taxon>NPAAA clade</taxon>
        <taxon>indigoferoid/millettioid clade</taxon>
        <taxon>Phaseoleae</taxon>
        <taxon>Vigna</taxon>
    </lineage>
</organism>
<dbReference type="InterPro" id="IPR058352">
    <property type="entry name" value="DUF8039"/>
</dbReference>
<dbReference type="Gramene" id="KOM52608">
    <property type="protein sequence ID" value="KOM52608"/>
    <property type="gene ID" value="LR48_Vigan09g126700"/>
</dbReference>
<accession>A0A0L9VC77</accession>
<dbReference type="AlphaFoldDB" id="A0A0L9VC77"/>
<gene>
    <name evidence="2" type="ORF">LR48_Vigan09g126700</name>
</gene>
<protein>
    <recommendedName>
        <fullName evidence="1">DUF8039 domain-containing protein</fullName>
    </recommendedName>
</protein>